<dbReference type="Pfam" id="PF26002">
    <property type="entry name" value="Beta-barrel_AprE"/>
    <property type="match status" value="1"/>
</dbReference>
<dbReference type="InterPro" id="IPR058982">
    <property type="entry name" value="Beta-barrel_AprE"/>
</dbReference>
<evidence type="ECO:0000313" key="4">
    <source>
        <dbReference type="EMBL" id="PPE71969.1"/>
    </source>
</evidence>
<keyword evidence="5" id="KW-1185">Reference proteome</keyword>
<dbReference type="RefSeq" id="WP_104232280.1">
    <property type="nucleotide sequence ID" value="NZ_PSNW01000017.1"/>
</dbReference>
<dbReference type="AlphaFoldDB" id="A0A2S5TAH3"/>
<proteinExistence type="predicted"/>
<evidence type="ECO:0000256" key="1">
    <source>
        <dbReference type="SAM" id="Coils"/>
    </source>
</evidence>
<accession>A0A2S5TAH3</accession>
<dbReference type="Proteomes" id="UP000238220">
    <property type="component" value="Unassembled WGS sequence"/>
</dbReference>
<keyword evidence="2" id="KW-0472">Membrane</keyword>
<reference evidence="4 5" key="1">
    <citation type="submission" date="2018-02" db="EMBL/GenBank/DDBJ databases">
        <title>Genome sequencing of Solimonas sp. HR-BB.</title>
        <authorList>
            <person name="Lee Y."/>
            <person name="Jeon C.O."/>
        </authorList>
    </citation>
    <scope>NUCLEOTIDE SEQUENCE [LARGE SCALE GENOMIC DNA]</scope>
    <source>
        <strain evidence="4 5">HR-BB</strain>
    </source>
</reference>
<feature type="coiled-coil region" evidence="1">
    <location>
        <begin position="111"/>
        <end position="190"/>
    </location>
</feature>
<keyword evidence="1" id="KW-0175">Coiled coil</keyword>
<dbReference type="Gene3D" id="2.40.30.170">
    <property type="match status" value="1"/>
</dbReference>
<evidence type="ECO:0000256" key="2">
    <source>
        <dbReference type="SAM" id="Phobius"/>
    </source>
</evidence>
<feature type="domain" description="AprE-like beta-barrel" evidence="3">
    <location>
        <begin position="241"/>
        <end position="330"/>
    </location>
</feature>
<feature type="transmembrane region" description="Helical" evidence="2">
    <location>
        <begin position="31"/>
        <end position="52"/>
    </location>
</feature>
<dbReference type="PANTHER" id="PTHR30386:SF28">
    <property type="entry name" value="EXPORTED PROTEIN"/>
    <property type="match status" value="1"/>
</dbReference>
<dbReference type="PANTHER" id="PTHR30386">
    <property type="entry name" value="MEMBRANE FUSION SUBUNIT OF EMRAB-TOLC MULTIDRUG EFFLUX PUMP"/>
    <property type="match status" value="1"/>
</dbReference>
<dbReference type="Gene3D" id="2.40.50.100">
    <property type="match status" value="1"/>
</dbReference>
<dbReference type="OrthoDB" id="9775513at2"/>
<evidence type="ECO:0000313" key="5">
    <source>
        <dbReference type="Proteomes" id="UP000238220"/>
    </source>
</evidence>
<name>A0A2S5TAH3_9GAMM</name>
<protein>
    <submittedName>
        <fullName evidence="4">Secretion protein</fullName>
    </submittedName>
</protein>
<evidence type="ECO:0000259" key="3">
    <source>
        <dbReference type="Pfam" id="PF26002"/>
    </source>
</evidence>
<sequence length="351" mass="38878">MSSLYRKAALDAQAVTPLGKIILVQPPSYRLLTAMCAAFAGIVLAFFLLGSYTRHSTVTGQLLPDAGLIKLYSPRPGVVLERRVRENQRVRAGDVLFVVSGDRPGGLGGERRLLVSKAEELRRQLDILGEQIGNQQSRLELSRRTLRSYQDLLARRYISAEQLQQKQEDLLDQQARLQALERERVALTHELGAQYLVITATQSGTATALNADVGQGIDGQRPLLSIVPDHSLLEAHLFAPSRAVGFVRAGDRVLLRYQAYPYQKFGHYGGVVSWISRTAVSPAEIAALNPAPQGGEPLYEIRVKLDGQTVTAYGRRQPLQSGMVVEADILQERRRLYEWVLDPLFTLSGKV</sequence>
<dbReference type="EMBL" id="PSNW01000017">
    <property type="protein sequence ID" value="PPE71969.1"/>
    <property type="molecule type" value="Genomic_DNA"/>
</dbReference>
<organism evidence="4 5">
    <name type="scientific">Solimonas fluminis</name>
    <dbReference type="NCBI Taxonomy" id="2086571"/>
    <lineage>
        <taxon>Bacteria</taxon>
        <taxon>Pseudomonadati</taxon>
        <taxon>Pseudomonadota</taxon>
        <taxon>Gammaproteobacteria</taxon>
        <taxon>Nevskiales</taxon>
        <taxon>Nevskiaceae</taxon>
        <taxon>Solimonas</taxon>
    </lineage>
</organism>
<comment type="caution">
    <text evidence="4">The sequence shown here is derived from an EMBL/GenBank/DDBJ whole genome shotgun (WGS) entry which is preliminary data.</text>
</comment>
<gene>
    <name evidence="4" type="ORF">C3942_20730</name>
</gene>
<keyword evidence="2" id="KW-0812">Transmembrane</keyword>
<keyword evidence="2" id="KW-1133">Transmembrane helix</keyword>
<dbReference type="InterPro" id="IPR050739">
    <property type="entry name" value="MFP"/>
</dbReference>